<evidence type="ECO:0000256" key="6">
    <source>
        <dbReference type="ARBA" id="ARBA00022729"/>
    </source>
</evidence>
<name>A0A931IRG8_9BURK</name>
<dbReference type="InterPro" id="IPR004565">
    <property type="entry name" value="OM_lipoprot_LolB"/>
</dbReference>
<keyword evidence="12" id="KW-0449">Lipoprotein</keyword>
<dbReference type="GO" id="GO:0015031">
    <property type="term" value="P:protein transport"/>
    <property type="evidence" value="ECO:0007669"/>
    <property type="project" value="UniProtKB-KW"/>
</dbReference>
<reference evidence="14" key="1">
    <citation type="submission" date="2020-12" db="EMBL/GenBank/DDBJ databases">
        <title>The genome sequence of Inhella sp. 4Y17.</title>
        <authorList>
            <person name="Liu Y."/>
        </authorList>
    </citation>
    <scope>NUCLEOTIDE SEQUENCE</scope>
    <source>
        <strain evidence="14">4Y10</strain>
    </source>
</reference>
<evidence type="ECO:0000256" key="5">
    <source>
        <dbReference type="ARBA" id="ARBA00022448"/>
    </source>
</evidence>
<evidence type="ECO:0000256" key="4">
    <source>
        <dbReference type="ARBA" id="ARBA00016202"/>
    </source>
</evidence>
<comment type="subunit">
    <text evidence="3">Monomer.</text>
</comment>
<keyword evidence="10" id="KW-0143">Chaperone</keyword>
<evidence type="ECO:0000256" key="7">
    <source>
        <dbReference type="ARBA" id="ARBA00022927"/>
    </source>
</evidence>
<keyword evidence="7" id="KW-0653">Protein transport</keyword>
<keyword evidence="9" id="KW-0564">Palmitate</keyword>
<comment type="caution">
    <text evidence="14">The sequence shown here is derived from an EMBL/GenBank/DDBJ whole genome shotgun (WGS) entry which is preliminary data.</text>
</comment>
<evidence type="ECO:0000256" key="10">
    <source>
        <dbReference type="ARBA" id="ARBA00023186"/>
    </source>
</evidence>
<sequence>MNIRHALALLTVGLALVLTGCVTTPPPPTPGTWSGKLAYQMEASPTQRAQAGSALFEWQGSTEQGQLSLTSPLGTTLASARWDASGVWLDDGHGPRPFVTLEELGQALGDALQGPPLPLRPLLHWLRREPAPGWPALAREDGFEQAGWRVQLAPQRITLTRPAQGGLGALRLVLISTE</sequence>
<feature type="chain" id="PRO_5037665453" description="Outer-membrane lipoprotein LolB" evidence="13">
    <location>
        <begin position="25"/>
        <end position="178"/>
    </location>
</feature>
<proteinExistence type="inferred from homology"/>
<dbReference type="RefSeq" id="WP_198098939.1">
    <property type="nucleotide sequence ID" value="NZ_JAEDAL010000001.1"/>
</dbReference>
<comment type="subcellular location">
    <subcellularLocation>
        <location evidence="1">Cell outer membrane</location>
        <topology evidence="1">Lipid-anchor</topology>
    </subcellularLocation>
</comment>
<dbReference type="EMBL" id="JAEDAL010000001">
    <property type="protein sequence ID" value="MBH9551320.1"/>
    <property type="molecule type" value="Genomic_DNA"/>
</dbReference>
<keyword evidence="6 13" id="KW-0732">Signal</keyword>
<dbReference type="AlphaFoldDB" id="A0A931IRG8"/>
<dbReference type="Pfam" id="PF03550">
    <property type="entry name" value="LolB"/>
    <property type="match status" value="1"/>
</dbReference>
<dbReference type="Gene3D" id="2.50.20.10">
    <property type="entry name" value="Lipoprotein localisation LolA/LolB/LppX"/>
    <property type="match status" value="1"/>
</dbReference>
<keyword evidence="15" id="KW-1185">Reference proteome</keyword>
<protein>
    <recommendedName>
        <fullName evidence="4">Outer-membrane lipoprotein LolB</fullName>
    </recommendedName>
</protein>
<accession>A0A931IRG8</accession>
<evidence type="ECO:0000313" key="14">
    <source>
        <dbReference type="EMBL" id="MBH9551320.1"/>
    </source>
</evidence>
<evidence type="ECO:0000256" key="2">
    <source>
        <dbReference type="ARBA" id="ARBA00009696"/>
    </source>
</evidence>
<keyword evidence="5" id="KW-0813">Transport</keyword>
<dbReference type="PROSITE" id="PS51257">
    <property type="entry name" value="PROKAR_LIPOPROTEIN"/>
    <property type="match status" value="1"/>
</dbReference>
<keyword evidence="11" id="KW-0998">Cell outer membrane</keyword>
<evidence type="ECO:0000256" key="13">
    <source>
        <dbReference type="SAM" id="SignalP"/>
    </source>
</evidence>
<gene>
    <name evidence="14" type="ORF">I7X43_00545</name>
</gene>
<evidence type="ECO:0000256" key="11">
    <source>
        <dbReference type="ARBA" id="ARBA00023237"/>
    </source>
</evidence>
<keyword evidence="8" id="KW-0472">Membrane</keyword>
<evidence type="ECO:0000256" key="8">
    <source>
        <dbReference type="ARBA" id="ARBA00023136"/>
    </source>
</evidence>
<comment type="similarity">
    <text evidence="2">Belongs to the LolB family.</text>
</comment>
<evidence type="ECO:0000313" key="15">
    <source>
        <dbReference type="Proteomes" id="UP000620139"/>
    </source>
</evidence>
<feature type="signal peptide" evidence="13">
    <location>
        <begin position="1"/>
        <end position="24"/>
    </location>
</feature>
<evidence type="ECO:0000256" key="12">
    <source>
        <dbReference type="ARBA" id="ARBA00023288"/>
    </source>
</evidence>
<dbReference type="GO" id="GO:0009279">
    <property type="term" value="C:cell outer membrane"/>
    <property type="evidence" value="ECO:0007669"/>
    <property type="project" value="UniProtKB-SubCell"/>
</dbReference>
<dbReference type="Proteomes" id="UP000620139">
    <property type="component" value="Unassembled WGS sequence"/>
</dbReference>
<dbReference type="InterPro" id="IPR029046">
    <property type="entry name" value="LolA/LolB/LppX"/>
</dbReference>
<dbReference type="SUPFAM" id="SSF89392">
    <property type="entry name" value="Prokaryotic lipoproteins and lipoprotein localization factors"/>
    <property type="match status" value="1"/>
</dbReference>
<evidence type="ECO:0000256" key="1">
    <source>
        <dbReference type="ARBA" id="ARBA00004459"/>
    </source>
</evidence>
<organism evidence="14 15">
    <name type="scientific">Inhella gelatinilytica</name>
    <dbReference type="NCBI Taxonomy" id="2795030"/>
    <lineage>
        <taxon>Bacteria</taxon>
        <taxon>Pseudomonadati</taxon>
        <taxon>Pseudomonadota</taxon>
        <taxon>Betaproteobacteria</taxon>
        <taxon>Burkholderiales</taxon>
        <taxon>Sphaerotilaceae</taxon>
        <taxon>Inhella</taxon>
    </lineage>
</organism>
<evidence type="ECO:0000256" key="9">
    <source>
        <dbReference type="ARBA" id="ARBA00023139"/>
    </source>
</evidence>
<evidence type="ECO:0000256" key="3">
    <source>
        <dbReference type="ARBA" id="ARBA00011245"/>
    </source>
</evidence>